<keyword evidence="2" id="KW-1185">Reference proteome</keyword>
<name>A0A1U7M125_9FIRM</name>
<gene>
    <name evidence="1" type="ORF">BIV18_06885</name>
</gene>
<comment type="caution">
    <text evidence="1">The sequence shown here is derived from an EMBL/GenBank/DDBJ whole genome shotgun (WGS) entry which is preliminary data.</text>
</comment>
<dbReference type="RefSeq" id="WP_075659895.1">
    <property type="nucleotide sequence ID" value="NZ_JABDSR010000007.1"/>
</dbReference>
<dbReference type="InterPro" id="IPR016162">
    <property type="entry name" value="Ald_DH_N"/>
</dbReference>
<sequence length="479" mass="54810">MKIIDYDLLSLQEARILIEDAVIARDSLKEFKDNQIESLKDQIKLYMKKNLKSLTHMSYEESCYGNEMDEYNLANFYLENIDEELKNFPKVFDVIKSENTKEVFVALPKGTILAYIAPYLSVLTTFQIIYMAISARNPVIIVANKKVKKTIIKMVEEITDICYENLYLRNVVSILKINSDLSNETLVESEEISLIIENVLSDEKLSIKNKNADHFLAEMGNNIVFIDKNADLESVAKEIIASKSFNNGLLPGVEQAVVVDHEAYDGAKNYFSSNGAYFLTKEEHIKLQKILYDDSLQIRKELIGRSAKELLKMADIKTDRDIKVLIVTKPYVSINSPYSKEKYHPILSMYIEDDWLNACEKCVELILNDEKGQSLSIYSNDNYVIEQFIEKKPVARVLVNTSTGFGTIGLSSNLPLSFIVTNKQITGQKSTSLNPNHFVRYKQIAMKDDNRSNKFKDFINKSKEGSNLFKEVYKNIKDS</sequence>
<dbReference type="InterPro" id="IPR016163">
    <property type="entry name" value="Ald_DH_C"/>
</dbReference>
<organism evidence="1 2">
    <name type="scientific">Peptoniphilus porci</name>
    <dbReference type="NCBI Taxonomy" id="2652280"/>
    <lineage>
        <taxon>Bacteria</taxon>
        <taxon>Bacillati</taxon>
        <taxon>Bacillota</taxon>
        <taxon>Tissierellia</taxon>
        <taxon>Tissierellales</taxon>
        <taxon>Peptoniphilaceae</taxon>
        <taxon>Peptoniphilus</taxon>
    </lineage>
</organism>
<dbReference type="STRING" id="1465756.BIV18_06885"/>
<dbReference type="EMBL" id="MJIH01000001">
    <property type="protein sequence ID" value="OLR65256.1"/>
    <property type="molecule type" value="Genomic_DNA"/>
</dbReference>
<accession>A0A848R7Q8</accession>
<dbReference type="AlphaFoldDB" id="A0A1U7M125"/>
<protein>
    <submittedName>
        <fullName evidence="1">Aldehyde dehydrogenase</fullName>
    </submittedName>
</protein>
<reference evidence="1 2" key="1">
    <citation type="journal article" date="2016" name="Appl. Environ. Microbiol.">
        <title>Function and Phylogeny of Bacterial Butyryl Coenzyme A:Acetate Transferases and Their Diversity in the Proximal Colon of Swine.</title>
        <authorList>
            <person name="Trachsel J."/>
            <person name="Bayles D.O."/>
            <person name="Looft T."/>
            <person name="Levine U.Y."/>
            <person name="Allen H.K."/>
        </authorList>
    </citation>
    <scope>NUCLEOTIDE SEQUENCE [LARGE SCALE GENOMIC DNA]</scope>
    <source>
        <strain evidence="1 2">35-6-1</strain>
    </source>
</reference>
<dbReference type="InterPro" id="IPR016161">
    <property type="entry name" value="Ald_DH/histidinol_DH"/>
</dbReference>
<evidence type="ECO:0000313" key="2">
    <source>
        <dbReference type="Proteomes" id="UP000187166"/>
    </source>
</evidence>
<accession>A0A1U7M125</accession>
<proteinExistence type="predicted"/>
<dbReference type="Gene3D" id="3.40.309.10">
    <property type="entry name" value="Aldehyde Dehydrogenase, Chain A, domain 2"/>
    <property type="match status" value="1"/>
</dbReference>
<evidence type="ECO:0000313" key="1">
    <source>
        <dbReference type="EMBL" id="OLR65256.1"/>
    </source>
</evidence>
<dbReference type="GO" id="GO:0016620">
    <property type="term" value="F:oxidoreductase activity, acting on the aldehyde or oxo group of donors, NAD or NADP as acceptor"/>
    <property type="evidence" value="ECO:0007669"/>
    <property type="project" value="InterPro"/>
</dbReference>
<dbReference type="Gene3D" id="3.40.605.10">
    <property type="entry name" value="Aldehyde Dehydrogenase, Chain A, domain 1"/>
    <property type="match status" value="1"/>
</dbReference>
<dbReference type="Proteomes" id="UP000187166">
    <property type="component" value="Unassembled WGS sequence"/>
</dbReference>
<dbReference type="SUPFAM" id="SSF53720">
    <property type="entry name" value="ALDH-like"/>
    <property type="match status" value="1"/>
</dbReference>